<dbReference type="AlphaFoldDB" id="A0AAF0X7E1"/>
<evidence type="ECO:0000313" key="2">
    <source>
        <dbReference type="Proteomes" id="UP000077755"/>
    </source>
</evidence>
<evidence type="ECO:0000313" key="1">
    <source>
        <dbReference type="EMBL" id="WOH03146.1"/>
    </source>
</evidence>
<dbReference type="Proteomes" id="UP000077755">
    <property type="component" value="Chromosome 5"/>
</dbReference>
<name>A0AAF0X7E1_DAUCS</name>
<gene>
    <name evidence="1" type="ORF">DCAR_0522540</name>
</gene>
<sequence>MSLAQGRETHAADGLYHDWRTDKNALVSPVLSDEICIWIKSTAHSPQEIMIHMPGLLCDENFQLLCPPNLTPVNKKLAFGHQMPDRIVEYVVGYEDVDTNDDEYWQHYENLNARYDKNFAKGVCAVEKMPGISVFTHGQCCKSGYQSTWS</sequence>
<reference evidence="1" key="1">
    <citation type="journal article" date="2016" name="Nat. Genet.">
        <title>A high-quality carrot genome assembly provides new insights into carotenoid accumulation and asterid genome evolution.</title>
        <authorList>
            <person name="Iorizzo M."/>
            <person name="Ellison S."/>
            <person name="Senalik D."/>
            <person name="Zeng P."/>
            <person name="Satapoomin P."/>
            <person name="Huang J."/>
            <person name="Bowman M."/>
            <person name="Iovene M."/>
            <person name="Sanseverino W."/>
            <person name="Cavagnaro P."/>
            <person name="Yildiz M."/>
            <person name="Macko-Podgorni A."/>
            <person name="Moranska E."/>
            <person name="Grzebelus E."/>
            <person name="Grzebelus D."/>
            <person name="Ashrafi H."/>
            <person name="Zheng Z."/>
            <person name="Cheng S."/>
            <person name="Spooner D."/>
            <person name="Van Deynze A."/>
            <person name="Simon P."/>
        </authorList>
    </citation>
    <scope>NUCLEOTIDE SEQUENCE</scope>
    <source>
        <tissue evidence="1">Leaf</tissue>
    </source>
</reference>
<keyword evidence="2" id="KW-1185">Reference proteome</keyword>
<proteinExistence type="predicted"/>
<organism evidence="1 2">
    <name type="scientific">Daucus carota subsp. sativus</name>
    <name type="common">Carrot</name>
    <dbReference type="NCBI Taxonomy" id="79200"/>
    <lineage>
        <taxon>Eukaryota</taxon>
        <taxon>Viridiplantae</taxon>
        <taxon>Streptophyta</taxon>
        <taxon>Embryophyta</taxon>
        <taxon>Tracheophyta</taxon>
        <taxon>Spermatophyta</taxon>
        <taxon>Magnoliopsida</taxon>
        <taxon>eudicotyledons</taxon>
        <taxon>Gunneridae</taxon>
        <taxon>Pentapetalae</taxon>
        <taxon>asterids</taxon>
        <taxon>campanulids</taxon>
        <taxon>Apiales</taxon>
        <taxon>Apiaceae</taxon>
        <taxon>Apioideae</taxon>
        <taxon>Scandiceae</taxon>
        <taxon>Daucinae</taxon>
        <taxon>Daucus</taxon>
        <taxon>Daucus sect. Daucus</taxon>
    </lineage>
</organism>
<dbReference type="EMBL" id="CP093347">
    <property type="protein sequence ID" value="WOH03146.1"/>
    <property type="molecule type" value="Genomic_DNA"/>
</dbReference>
<protein>
    <submittedName>
        <fullName evidence="1">Uncharacterized protein</fullName>
    </submittedName>
</protein>
<accession>A0AAF0X7E1</accession>
<reference evidence="1" key="2">
    <citation type="submission" date="2022-03" db="EMBL/GenBank/DDBJ databases">
        <title>Draft title - Genomic analysis of global carrot germplasm unveils the trajectory of domestication and the origin of high carotenoid orange carrot.</title>
        <authorList>
            <person name="Iorizzo M."/>
            <person name="Ellison S."/>
            <person name="Senalik D."/>
            <person name="Macko-Podgorni A."/>
            <person name="Grzebelus D."/>
            <person name="Bostan H."/>
            <person name="Rolling W."/>
            <person name="Curaba J."/>
            <person name="Simon P."/>
        </authorList>
    </citation>
    <scope>NUCLEOTIDE SEQUENCE</scope>
    <source>
        <tissue evidence="1">Leaf</tissue>
    </source>
</reference>